<feature type="region of interest" description="Disordered" evidence="1">
    <location>
        <begin position="73"/>
        <end position="100"/>
    </location>
</feature>
<accession>A0A9D3SQN6</accession>
<evidence type="ECO:0000256" key="1">
    <source>
        <dbReference type="SAM" id="MobiDB-lite"/>
    </source>
</evidence>
<evidence type="ECO:0000313" key="3">
    <source>
        <dbReference type="Proteomes" id="UP000824219"/>
    </source>
</evidence>
<protein>
    <submittedName>
        <fullName evidence="2">Uncharacterized protein</fullName>
    </submittedName>
</protein>
<gene>
    <name evidence="2" type="ORF">KOW79_007937</name>
</gene>
<dbReference type="Proteomes" id="UP000824219">
    <property type="component" value="Linkage Group LG09"/>
</dbReference>
<name>A0A9D3SQN6_9TELE</name>
<evidence type="ECO:0000313" key="2">
    <source>
        <dbReference type="EMBL" id="KAG7327993.1"/>
    </source>
</evidence>
<proteinExistence type="predicted"/>
<sequence length="100" mass="10742">MYPSLSCISHNPAVHQLGNSNQPVNNGLKQFLLSRRQGVGLEAVVAQSSPADLAENRAGSSADSTHLLAVQRRQLRDSSPRLPGVTNLAGRRGNELQTEE</sequence>
<comment type="caution">
    <text evidence="2">The sequence shown here is derived from an EMBL/GenBank/DDBJ whole genome shotgun (WGS) entry which is preliminary data.</text>
</comment>
<dbReference type="AlphaFoldDB" id="A0A9D3SQN6"/>
<keyword evidence="3" id="KW-1185">Reference proteome</keyword>
<dbReference type="EMBL" id="JAHKSW010000009">
    <property type="protein sequence ID" value="KAG7327993.1"/>
    <property type="molecule type" value="Genomic_DNA"/>
</dbReference>
<reference evidence="2 3" key="1">
    <citation type="submission" date="2021-06" db="EMBL/GenBank/DDBJ databases">
        <title>Chromosome-level genome assembly of the red-tail catfish (Hemibagrus wyckioides).</title>
        <authorList>
            <person name="Shao F."/>
        </authorList>
    </citation>
    <scope>NUCLEOTIDE SEQUENCE [LARGE SCALE GENOMIC DNA]</scope>
    <source>
        <strain evidence="2">EC202008001</strain>
        <tissue evidence="2">Blood</tissue>
    </source>
</reference>
<organism evidence="2 3">
    <name type="scientific">Hemibagrus wyckioides</name>
    <dbReference type="NCBI Taxonomy" id="337641"/>
    <lineage>
        <taxon>Eukaryota</taxon>
        <taxon>Metazoa</taxon>
        <taxon>Chordata</taxon>
        <taxon>Craniata</taxon>
        <taxon>Vertebrata</taxon>
        <taxon>Euteleostomi</taxon>
        <taxon>Actinopterygii</taxon>
        <taxon>Neopterygii</taxon>
        <taxon>Teleostei</taxon>
        <taxon>Ostariophysi</taxon>
        <taxon>Siluriformes</taxon>
        <taxon>Bagridae</taxon>
        <taxon>Hemibagrus</taxon>
    </lineage>
</organism>